<proteinExistence type="predicted"/>
<protein>
    <submittedName>
        <fullName evidence="2">Uncharacterized protein</fullName>
    </submittedName>
</protein>
<gene>
    <name evidence="2" type="ORF">TR114640</name>
</gene>
<sequence>FAMLSPSRLVMRYLQWLTRYPNLVGLTDILYELGLCSQALDDIPYADSDSTVSEPSTYEWPNCRTPVVIRTPSSQSIPTANCKDQAVVDCREQCPTDQEISFKSDTSDWKSNTNSTTIPYIMDASQQADEISGTTDAEQRFSCTCQPSGDELHTLEGNLNTCWNTENLTDKEDGECELDSGSYDRCSSTSPTLSSVLARALNSPNTYTGLSTRSICGSFPPTTPSLRSRRLARAKSPQLASSTPQGRSSPLPSPRAQFTPSASRSSPQPRTVAVTRSSCSPPPPPPPPTPTLLSPPSTPPTETQQAWIASSPPLPSPPTPSQLDFRQSKPLSHSPTEPSPSPSESPVSLLLVPLNTPMPPSPTPPHSPPPPPPNSPPPPLYASDYLHITSKDSYTEILASDIPSKGCGDLALNSLALTSHVGCAGRTRANWTQTTPVVDSGDRSALTQSTSSAKRKSTLEESEDGSAQVFLLGCLMRILIPLCDNRQPCILKYYCK</sequence>
<dbReference type="AlphaFoldDB" id="A0A0X3PXR0"/>
<feature type="compositionally biased region" description="Pro residues" evidence="1">
    <location>
        <begin position="280"/>
        <end position="290"/>
    </location>
</feature>
<name>A0A0X3PXR0_SCHSO</name>
<accession>A0A0X3PXR0</accession>
<feature type="compositionally biased region" description="Low complexity" evidence="1">
    <location>
        <begin position="344"/>
        <end position="355"/>
    </location>
</feature>
<evidence type="ECO:0000256" key="1">
    <source>
        <dbReference type="SAM" id="MobiDB-lite"/>
    </source>
</evidence>
<dbReference type="EMBL" id="GEEE01006937">
    <property type="protein sequence ID" value="JAP56288.1"/>
    <property type="molecule type" value="Transcribed_RNA"/>
</dbReference>
<feature type="region of interest" description="Disordered" evidence="1">
    <location>
        <begin position="434"/>
        <end position="460"/>
    </location>
</feature>
<reference evidence="2" key="1">
    <citation type="submission" date="2016-01" db="EMBL/GenBank/DDBJ databases">
        <title>Reference transcriptome for the parasite Schistocephalus solidus: insights into the molecular evolution of parasitism.</title>
        <authorList>
            <person name="Hebert F.O."/>
            <person name="Grambauer S."/>
            <person name="Barber I."/>
            <person name="Landry C.R."/>
            <person name="Aubin-Horth N."/>
        </authorList>
    </citation>
    <scope>NUCLEOTIDE SEQUENCE</scope>
</reference>
<feature type="compositionally biased region" description="Polar residues" evidence="1">
    <location>
        <begin position="238"/>
        <end position="279"/>
    </location>
</feature>
<feature type="compositionally biased region" description="Pro residues" evidence="1">
    <location>
        <begin position="356"/>
        <end position="380"/>
    </location>
</feature>
<dbReference type="PRINTS" id="PR01217">
    <property type="entry name" value="PRICHEXTENSN"/>
</dbReference>
<feature type="region of interest" description="Disordered" evidence="1">
    <location>
        <begin position="209"/>
        <end position="384"/>
    </location>
</feature>
<feature type="non-terminal residue" evidence="2">
    <location>
        <position position="1"/>
    </location>
</feature>
<evidence type="ECO:0000313" key="2">
    <source>
        <dbReference type="EMBL" id="JAP56288.1"/>
    </source>
</evidence>
<organism evidence="2">
    <name type="scientific">Schistocephalus solidus</name>
    <name type="common">Tapeworm</name>
    <dbReference type="NCBI Taxonomy" id="70667"/>
    <lineage>
        <taxon>Eukaryota</taxon>
        <taxon>Metazoa</taxon>
        <taxon>Spiralia</taxon>
        <taxon>Lophotrochozoa</taxon>
        <taxon>Platyhelminthes</taxon>
        <taxon>Cestoda</taxon>
        <taxon>Eucestoda</taxon>
        <taxon>Diphyllobothriidea</taxon>
        <taxon>Diphyllobothriidae</taxon>
        <taxon>Schistocephalus</taxon>
    </lineage>
</organism>